<evidence type="ECO:0000256" key="3">
    <source>
        <dbReference type="ARBA" id="ARBA00022692"/>
    </source>
</evidence>
<dbReference type="RefSeq" id="WP_152351086.1">
    <property type="nucleotide sequence ID" value="NZ_WBSN01000022.1"/>
</dbReference>
<comment type="subcellular location">
    <subcellularLocation>
        <location evidence="1">Cell membrane</location>
        <topology evidence="1">Multi-pass membrane protein</topology>
    </subcellularLocation>
</comment>
<comment type="caution">
    <text evidence="7">The sequence shown here is derived from an EMBL/GenBank/DDBJ whole genome shotgun (WGS) entry which is preliminary data.</text>
</comment>
<name>A0A7K3TJA8_9BIFI</name>
<organism evidence="7 8">
    <name type="scientific">Bifidobacterium avesanii</name>
    <dbReference type="NCBI Taxonomy" id="1798157"/>
    <lineage>
        <taxon>Bacteria</taxon>
        <taxon>Bacillati</taxon>
        <taxon>Actinomycetota</taxon>
        <taxon>Actinomycetes</taxon>
        <taxon>Bifidobacteriales</taxon>
        <taxon>Bifidobacteriaceae</taxon>
        <taxon>Bifidobacterium</taxon>
    </lineage>
</organism>
<sequence length="478" mass="54433">MTSIKKNYFYNLSYQILSILIPFITTPYVSRVLGADGVGAYAYTYGIVSYFAIFAATGTVNYGNREIAKNQDNKYERSKIFWEVFLFRLICTFVVTIAYCIFIFIIFKEYRILFVIHFLTVASWIFDISWFFQGMENFRVTALRNGIIKIIGTLLIFAFVKNDNDVWIYTLIFCFATLFGNLSMWTFLKKDICYIPIRQLNLLRCIRPVMGLFAPVIAIQIYVVLNKTMLGSMKGVAEVGYYTQAERIVQMILTIIASVVGVLMPRIAHLYKNGDLTKVSLYYHKAIDYIFLLALPVIFGLAAVADIFVPIFFGPGYDSVAILLHILSALFIILSLGQLFGVFLVAMDKQRQYTIAVSVAALTNFFLNIILIIPFGSIGASVATVIAEFVSTFIQAYYIRNILDMRYLFRSFAHYFVPAFLMFACVFCIRFVDIGILTELILSICVGGLVYGGYLLLMKDDFLFSVLKIPQHKGKHVQ</sequence>
<keyword evidence="4 6" id="KW-1133">Transmembrane helix</keyword>
<dbReference type="EMBL" id="WHZY01000019">
    <property type="protein sequence ID" value="NEG79207.1"/>
    <property type="molecule type" value="Genomic_DNA"/>
</dbReference>
<feature type="transmembrane region" description="Helical" evidence="6">
    <location>
        <begin position="438"/>
        <end position="457"/>
    </location>
</feature>
<dbReference type="InterPro" id="IPR002797">
    <property type="entry name" value="Polysacc_synth"/>
</dbReference>
<evidence type="ECO:0000256" key="1">
    <source>
        <dbReference type="ARBA" id="ARBA00004651"/>
    </source>
</evidence>
<feature type="transmembrane region" description="Helical" evidence="6">
    <location>
        <begin position="248"/>
        <end position="268"/>
    </location>
</feature>
<dbReference type="OrthoDB" id="103403at2"/>
<dbReference type="GO" id="GO:0005886">
    <property type="term" value="C:plasma membrane"/>
    <property type="evidence" value="ECO:0007669"/>
    <property type="project" value="UniProtKB-SubCell"/>
</dbReference>
<dbReference type="PANTHER" id="PTHR30250:SF11">
    <property type="entry name" value="O-ANTIGEN TRANSPORTER-RELATED"/>
    <property type="match status" value="1"/>
</dbReference>
<feature type="transmembrane region" description="Helical" evidence="6">
    <location>
        <begin position="412"/>
        <end position="432"/>
    </location>
</feature>
<evidence type="ECO:0000256" key="2">
    <source>
        <dbReference type="ARBA" id="ARBA00022475"/>
    </source>
</evidence>
<evidence type="ECO:0000256" key="6">
    <source>
        <dbReference type="SAM" id="Phobius"/>
    </source>
</evidence>
<evidence type="ECO:0000313" key="8">
    <source>
        <dbReference type="Proteomes" id="UP000469763"/>
    </source>
</evidence>
<evidence type="ECO:0000256" key="4">
    <source>
        <dbReference type="ARBA" id="ARBA00022989"/>
    </source>
</evidence>
<keyword evidence="3 6" id="KW-0812">Transmembrane</keyword>
<feature type="transmembrane region" description="Helical" evidence="6">
    <location>
        <begin position="85"/>
        <end position="106"/>
    </location>
</feature>
<dbReference type="CDD" id="cd13128">
    <property type="entry name" value="MATE_Wzx_like"/>
    <property type="match status" value="1"/>
</dbReference>
<dbReference type="AlphaFoldDB" id="A0A7K3TJA8"/>
<dbReference type="InterPro" id="IPR050833">
    <property type="entry name" value="Poly_Biosynth_Transport"/>
</dbReference>
<feature type="transmembrane region" description="Helical" evidence="6">
    <location>
        <begin position="12"/>
        <end position="30"/>
    </location>
</feature>
<dbReference type="Pfam" id="PF01943">
    <property type="entry name" value="Polysacc_synt"/>
    <property type="match status" value="1"/>
</dbReference>
<keyword evidence="2" id="KW-1003">Cell membrane</keyword>
<protein>
    <submittedName>
        <fullName evidence="7">Oligosaccharide flippase family protein</fullName>
    </submittedName>
</protein>
<dbReference type="PANTHER" id="PTHR30250">
    <property type="entry name" value="PST FAMILY PREDICTED COLANIC ACID TRANSPORTER"/>
    <property type="match status" value="1"/>
</dbReference>
<feature type="transmembrane region" description="Helical" evidence="6">
    <location>
        <begin position="209"/>
        <end position="228"/>
    </location>
</feature>
<feature type="transmembrane region" description="Helical" evidence="6">
    <location>
        <begin position="42"/>
        <end position="64"/>
    </location>
</feature>
<proteinExistence type="predicted"/>
<keyword evidence="8" id="KW-1185">Reference proteome</keyword>
<keyword evidence="5 6" id="KW-0472">Membrane</keyword>
<feature type="transmembrane region" description="Helical" evidence="6">
    <location>
        <begin position="142"/>
        <end position="160"/>
    </location>
</feature>
<feature type="transmembrane region" description="Helical" evidence="6">
    <location>
        <begin position="112"/>
        <end position="130"/>
    </location>
</feature>
<feature type="transmembrane region" description="Helical" evidence="6">
    <location>
        <begin position="166"/>
        <end position="188"/>
    </location>
</feature>
<evidence type="ECO:0000313" key="7">
    <source>
        <dbReference type="EMBL" id="NEG79207.1"/>
    </source>
</evidence>
<evidence type="ECO:0000256" key="5">
    <source>
        <dbReference type="ARBA" id="ARBA00023136"/>
    </source>
</evidence>
<feature type="transmembrane region" description="Helical" evidence="6">
    <location>
        <begin position="289"/>
        <end position="313"/>
    </location>
</feature>
<accession>A0A7K3TJA8</accession>
<feature type="transmembrane region" description="Helical" evidence="6">
    <location>
        <begin position="319"/>
        <end position="346"/>
    </location>
</feature>
<reference evidence="7 8" key="1">
    <citation type="submission" date="2019-10" db="EMBL/GenBank/DDBJ databases">
        <title>Bifidobacterium from non-human primates.</title>
        <authorList>
            <person name="Modesto M."/>
        </authorList>
    </citation>
    <scope>NUCLEOTIDE SEQUENCE [LARGE SCALE GENOMIC DNA]</scope>
    <source>
        <strain evidence="7 8">TREC</strain>
    </source>
</reference>
<gene>
    <name evidence="7" type="ORF">GFD22_09545</name>
</gene>
<dbReference type="Proteomes" id="UP000469763">
    <property type="component" value="Unassembled WGS sequence"/>
</dbReference>